<keyword evidence="1" id="KW-0812">Transmembrane</keyword>
<evidence type="ECO:0000256" key="1">
    <source>
        <dbReference type="SAM" id="Phobius"/>
    </source>
</evidence>
<reference evidence="2" key="1">
    <citation type="submission" date="2018-05" db="EMBL/GenBank/DDBJ databases">
        <authorList>
            <person name="Lanie J.A."/>
            <person name="Ng W.-L."/>
            <person name="Kazmierczak K.M."/>
            <person name="Andrzejewski T.M."/>
            <person name="Davidsen T.M."/>
            <person name="Wayne K.J."/>
            <person name="Tettelin H."/>
            <person name="Glass J.I."/>
            <person name="Rusch D."/>
            <person name="Podicherti R."/>
            <person name="Tsui H.-C.T."/>
            <person name="Winkler M.E."/>
        </authorList>
    </citation>
    <scope>NUCLEOTIDE SEQUENCE</scope>
</reference>
<accession>A0A381ZDF8</accession>
<protein>
    <submittedName>
        <fullName evidence="2">Uncharacterized protein</fullName>
    </submittedName>
</protein>
<gene>
    <name evidence="2" type="ORF">METZ01_LOCUS140093</name>
</gene>
<organism evidence="2">
    <name type="scientific">marine metagenome</name>
    <dbReference type="NCBI Taxonomy" id="408172"/>
    <lineage>
        <taxon>unclassified sequences</taxon>
        <taxon>metagenomes</taxon>
        <taxon>ecological metagenomes</taxon>
    </lineage>
</organism>
<feature type="transmembrane region" description="Helical" evidence="1">
    <location>
        <begin position="19"/>
        <end position="35"/>
    </location>
</feature>
<keyword evidence="1" id="KW-0472">Membrane</keyword>
<name>A0A381ZDF8_9ZZZZ</name>
<proteinExistence type="predicted"/>
<sequence>MDMFKQLDKIFKELDKSKLFLSVIYLLYIIGGKYIEEQIGEGLKDVLKLPWMKGVLIFCASFIITKNCKISVGVAGVGFLIFRYLLQEDSRYCIVKKKI</sequence>
<feature type="transmembrane region" description="Helical" evidence="1">
    <location>
        <begin position="55"/>
        <end position="82"/>
    </location>
</feature>
<keyword evidence="1" id="KW-1133">Transmembrane helix</keyword>
<dbReference type="AlphaFoldDB" id="A0A381ZDF8"/>
<evidence type="ECO:0000313" key="2">
    <source>
        <dbReference type="EMBL" id="SVA87239.1"/>
    </source>
</evidence>
<dbReference type="EMBL" id="UINC01020878">
    <property type="protein sequence ID" value="SVA87239.1"/>
    <property type="molecule type" value="Genomic_DNA"/>
</dbReference>